<comment type="function">
    <text evidence="7">Involved in beta-(1--&gt;2)glucan export. Transmembrane domains (TMD) form a pore in the inner membrane and the ATP-binding domain (NBD) is responsible for energy generation.</text>
</comment>
<accession>A0ABU8BD20</accession>
<comment type="subunit">
    <text evidence="8">The complex is composed of two ATP-binding proteins (PotA), two transmembrane proteins (PotB and PotC) and a solute-binding protein (PotD).</text>
</comment>
<dbReference type="Pfam" id="PF08402">
    <property type="entry name" value="TOBE_2"/>
    <property type="match status" value="1"/>
</dbReference>
<keyword evidence="11" id="KW-1185">Reference proteome</keyword>
<dbReference type="InterPro" id="IPR027417">
    <property type="entry name" value="P-loop_NTPase"/>
</dbReference>
<dbReference type="Proteomes" id="UP001364224">
    <property type="component" value="Unassembled WGS sequence"/>
</dbReference>
<gene>
    <name evidence="8" type="primary">potA</name>
    <name evidence="10" type="ORF">V1286_003980</name>
</gene>
<dbReference type="InterPro" id="IPR017871">
    <property type="entry name" value="ABC_transporter-like_CS"/>
</dbReference>
<dbReference type="InterPro" id="IPR050093">
    <property type="entry name" value="ABC_SmlMolc_Importer"/>
</dbReference>
<comment type="catalytic activity">
    <reaction evidence="8">
        <text>ATP + H2O + polyamine-[polyamine-binding protein]Side 1 = ADP + phosphate + polyamineSide 2 + [polyamine-binding protein]Side 1.</text>
        <dbReference type="EC" id="7.6.2.11"/>
    </reaction>
</comment>
<dbReference type="InterPro" id="IPR005893">
    <property type="entry name" value="PotA-like"/>
</dbReference>
<dbReference type="PANTHER" id="PTHR42781">
    <property type="entry name" value="SPERMIDINE/PUTRESCINE IMPORT ATP-BINDING PROTEIN POTA"/>
    <property type="match status" value="1"/>
</dbReference>
<keyword evidence="2 8" id="KW-1003">Cell membrane</keyword>
<protein>
    <recommendedName>
        <fullName evidence="8">Spermidine/putrescine import ATP-binding protein PotA</fullName>
        <ecNumber evidence="8">7.6.2.11</ecNumber>
    </recommendedName>
</protein>
<dbReference type="InterPro" id="IPR003439">
    <property type="entry name" value="ABC_transporter-like_ATP-bd"/>
</dbReference>
<evidence type="ECO:0000313" key="11">
    <source>
        <dbReference type="Proteomes" id="UP001364224"/>
    </source>
</evidence>
<sequence length="357" mass="38500">MSTRIDIVGVTKTYDGNTRAVDAVDMSIREGEFFSLLGPSGCGKTTTLRMIAGFETPTEGVIEVGGVDVTHVPAHKRDMGMVFQNYALFPHRTVGENVAFGLRMRGMERTTIARKVADALAQVELVGYEDRRPGQLSGGQQQRVALARAIVIEPRVLLCDEPLGALDKKLRQAMQFELKQLQRKLGLTMVFVTHDQEEALAMSDRIAVMNAGKVEQIGAPSDIYDRPSTRFVADFIGDTNLFRGEVIRDGGGGSVLQVDKGLSIELAAPPEATGAVSIALRPEKISLATPSARTGHGLDGVVESANFQGGSVLYRIETAGGRRVLAQQPNNGSLELFQAGAAVALRWKPSDIVILRD</sequence>
<keyword evidence="1 8" id="KW-0813">Transport</keyword>
<dbReference type="InterPro" id="IPR008995">
    <property type="entry name" value="Mo/tungstate-bd_C_term_dom"/>
</dbReference>
<name>A0ABU8BD20_9BRAD</name>
<dbReference type="InterPro" id="IPR003593">
    <property type="entry name" value="AAA+_ATPase"/>
</dbReference>
<dbReference type="PROSITE" id="PS00211">
    <property type="entry name" value="ABC_TRANSPORTER_1"/>
    <property type="match status" value="1"/>
</dbReference>
<keyword evidence="5 8" id="KW-1278">Translocase</keyword>
<dbReference type="PROSITE" id="PS50893">
    <property type="entry name" value="ABC_TRANSPORTER_2"/>
    <property type="match status" value="1"/>
</dbReference>
<keyword evidence="4 8" id="KW-0067">ATP-binding</keyword>
<evidence type="ECO:0000256" key="5">
    <source>
        <dbReference type="ARBA" id="ARBA00022967"/>
    </source>
</evidence>
<keyword evidence="6 8" id="KW-0472">Membrane</keyword>
<dbReference type="InterPro" id="IPR013611">
    <property type="entry name" value="Transp-assoc_OB_typ2"/>
</dbReference>
<evidence type="ECO:0000256" key="8">
    <source>
        <dbReference type="RuleBase" id="RU364083"/>
    </source>
</evidence>
<feature type="domain" description="ABC transporter" evidence="9">
    <location>
        <begin position="5"/>
        <end position="236"/>
    </location>
</feature>
<evidence type="ECO:0000256" key="6">
    <source>
        <dbReference type="ARBA" id="ARBA00023136"/>
    </source>
</evidence>
<dbReference type="EMBL" id="JAZHRV010000001">
    <property type="protein sequence ID" value="MEH2556451.1"/>
    <property type="molecule type" value="Genomic_DNA"/>
</dbReference>
<dbReference type="SUPFAM" id="SSF50331">
    <property type="entry name" value="MOP-like"/>
    <property type="match status" value="1"/>
</dbReference>
<proteinExistence type="inferred from homology"/>
<dbReference type="SUPFAM" id="SSF52540">
    <property type="entry name" value="P-loop containing nucleoside triphosphate hydrolases"/>
    <property type="match status" value="1"/>
</dbReference>
<comment type="caution">
    <text evidence="10">The sequence shown here is derived from an EMBL/GenBank/DDBJ whole genome shotgun (WGS) entry which is preliminary data.</text>
</comment>
<dbReference type="PANTHER" id="PTHR42781:SF4">
    <property type="entry name" value="SPERMIDINE_PUTRESCINE IMPORT ATP-BINDING PROTEIN POTA"/>
    <property type="match status" value="1"/>
</dbReference>
<evidence type="ECO:0000256" key="2">
    <source>
        <dbReference type="ARBA" id="ARBA00022475"/>
    </source>
</evidence>
<dbReference type="SMART" id="SM00382">
    <property type="entry name" value="AAA"/>
    <property type="match status" value="1"/>
</dbReference>
<dbReference type="RefSeq" id="WP_334481836.1">
    <property type="nucleotide sequence ID" value="NZ_JAZHRV010000001.1"/>
</dbReference>
<evidence type="ECO:0000259" key="9">
    <source>
        <dbReference type="PROSITE" id="PS50893"/>
    </source>
</evidence>
<dbReference type="Gene3D" id="2.40.50.100">
    <property type="match status" value="1"/>
</dbReference>
<dbReference type="CDD" id="cd03300">
    <property type="entry name" value="ABC_PotA_N"/>
    <property type="match status" value="1"/>
</dbReference>
<organism evidence="10 11">
    <name type="scientific">Bradyrhizobium algeriense</name>
    <dbReference type="NCBI Taxonomy" id="634784"/>
    <lineage>
        <taxon>Bacteria</taxon>
        <taxon>Pseudomonadati</taxon>
        <taxon>Pseudomonadota</taxon>
        <taxon>Alphaproteobacteria</taxon>
        <taxon>Hyphomicrobiales</taxon>
        <taxon>Nitrobacteraceae</taxon>
        <taxon>Bradyrhizobium</taxon>
    </lineage>
</organism>
<comment type="similarity">
    <text evidence="8">Belongs to the ABC transporter superfamily. Spermidine/putrescine importer (TC 3.A.1.11.1) family.</text>
</comment>
<reference evidence="10 11" key="1">
    <citation type="submission" date="2024-02" db="EMBL/GenBank/DDBJ databases">
        <title>Adaptive strategies in a cosmopolitan and abundant soil bacterium.</title>
        <authorList>
            <person name="Carini P."/>
        </authorList>
    </citation>
    <scope>NUCLEOTIDE SEQUENCE [LARGE SCALE GENOMIC DNA]</scope>
    <source>
        <strain evidence="10 11">AZCC 1608</strain>
    </source>
</reference>
<evidence type="ECO:0000256" key="3">
    <source>
        <dbReference type="ARBA" id="ARBA00022741"/>
    </source>
</evidence>
<evidence type="ECO:0000256" key="7">
    <source>
        <dbReference type="ARBA" id="ARBA00024722"/>
    </source>
</evidence>
<dbReference type="Pfam" id="PF00005">
    <property type="entry name" value="ABC_tran"/>
    <property type="match status" value="1"/>
</dbReference>
<dbReference type="EC" id="7.6.2.11" evidence="8"/>
<comment type="function">
    <text evidence="8">Part of the ABC transporter complex PotABCD involved in spermidine/putrescine import. Responsible for energy coupling to the transport system.</text>
</comment>
<dbReference type="GO" id="GO:0005524">
    <property type="term" value="F:ATP binding"/>
    <property type="evidence" value="ECO:0007669"/>
    <property type="project" value="UniProtKB-KW"/>
</dbReference>
<evidence type="ECO:0000256" key="4">
    <source>
        <dbReference type="ARBA" id="ARBA00022840"/>
    </source>
</evidence>
<dbReference type="InterPro" id="IPR017879">
    <property type="entry name" value="PotA_ATP-bd"/>
</dbReference>
<keyword evidence="3 8" id="KW-0547">Nucleotide-binding</keyword>
<dbReference type="Gene3D" id="3.40.50.300">
    <property type="entry name" value="P-loop containing nucleotide triphosphate hydrolases"/>
    <property type="match status" value="1"/>
</dbReference>
<evidence type="ECO:0000256" key="1">
    <source>
        <dbReference type="ARBA" id="ARBA00022448"/>
    </source>
</evidence>
<evidence type="ECO:0000313" key="10">
    <source>
        <dbReference type="EMBL" id="MEH2556451.1"/>
    </source>
</evidence>
<dbReference type="NCBIfam" id="TIGR01187">
    <property type="entry name" value="potA"/>
    <property type="match status" value="1"/>
</dbReference>